<dbReference type="GO" id="GO:0015833">
    <property type="term" value="P:peptide transport"/>
    <property type="evidence" value="ECO:0007669"/>
    <property type="project" value="TreeGrafter"/>
</dbReference>
<dbReference type="AlphaFoldDB" id="A0A7C1DHI2"/>
<keyword evidence="2" id="KW-0813">Transport</keyword>
<name>A0A7C1DHI2_UNCKA</name>
<reference evidence="5" key="1">
    <citation type="journal article" date="2020" name="mSystems">
        <title>Genome- and Community-Level Interaction Insights into Carbon Utilization and Element Cycling Functions of Hydrothermarchaeota in Hydrothermal Sediment.</title>
        <authorList>
            <person name="Zhou Z."/>
            <person name="Liu Y."/>
            <person name="Xu W."/>
            <person name="Pan J."/>
            <person name="Luo Z.H."/>
            <person name="Li M."/>
        </authorList>
    </citation>
    <scope>NUCLEOTIDE SEQUENCE [LARGE SCALE GENOMIC DNA]</scope>
    <source>
        <strain evidence="5">SpSt-1219</strain>
    </source>
</reference>
<dbReference type="SUPFAM" id="SSF53850">
    <property type="entry name" value="Periplasmic binding protein-like II"/>
    <property type="match status" value="1"/>
</dbReference>
<comment type="similarity">
    <text evidence="1">Belongs to the bacterial solute-binding protein 5 family.</text>
</comment>
<dbReference type="Pfam" id="PF00496">
    <property type="entry name" value="SBP_bac_5"/>
    <property type="match status" value="1"/>
</dbReference>
<dbReference type="PANTHER" id="PTHR30290:SF9">
    <property type="entry name" value="OLIGOPEPTIDE-BINDING PROTEIN APPA"/>
    <property type="match status" value="1"/>
</dbReference>
<dbReference type="GO" id="GO:1904680">
    <property type="term" value="F:peptide transmembrane transporter activity"/>
    <property type="evidence" value="ECO:0007669"/>
    <property type="project" value="TreeGrafter"/>
</dbReference>
<dbReference type="Proteomes" id="UP000886066">
    <property type="component" value="Unassembled WGS sequence"/>
</dbReference>
<gene>
    <name evidence="5" type="ORF">ENN92_00870</name>
</gene>
<evidence type="ECO:0000256" key="2">
    <source>
        <dbReference type="ARBA" id="ARBA00022448"/>
    </source>
</evidence>
<accession>A0A7C1DHI2</accession>
<feature type="non-terminal residue" evidence="5">
    <location>
        <position position="212"/>
    </location>
</feature>
<evidence type="ECO:0000256" key="1">
    <source>
        <dbReference type="ARBA" id="ARBA00005695"/>
    </source>
</evidence>
<evidence type="ECO:0000313" key="5">
    <source>
        <dbReference type="EMBL" id="HDQ88686.1"/>
    </source>
</evidence>
<organism evidence="5">
    <name type="scientific">candidate division WWE3 bacterium</name>
    <dbReference type="NCBI Taxonomy" id="2053526"/>
    <lineage>
        <taxon>Bacteria</taxon>
        <taxon>Katanobacteria</taxon>
    </lineage>
</organism>
<dbReference type="InterPro" id="IPR039424">
    <property type="entry name" value="SBP_5"/>
</dbReference>
<dbReference type="EMBL" id="DSDM01000052">
    <property type="protein sequence ID" value="HDQ88686.1"/>
    <property type="molecule type" value="Genomic_DNA"/>
</dbReference>
<evidence type="ECO:0000256" key="3">
    <source>
        <dbReference type="ARBA" id="ARBA00022729"/>
    </source>
</evidence>
<feature type="domain" description="Solute-binding protein family 5" evidence="4">
    <location>
        <begin position="65"/>
        <end position="204"/>
    </location>
</feature>
<keyword evidence="3" id="KW-0732">Signal</keyword>
<evidence type="ECO:0000259" key="4">
    <source>
        <dbReference type="Pfam" id="PF00496"/>
    </source>
</evidence>
<sequence length="212" mass="24050">MQNLFRLGIFYISAFIISTVPSATFTEGVTGQPESFFPSQAVSQTDKTISHLIYRGLFKYDESGELVSDLAEDWKISEDGMAYTVKIKKDQKWSHGLEITSDDLIYTAFKIPEFSGIATDKIDRYTVRYSLPTKFSPFLSFLTVGIMPVNAEEKQNPLMPISNGDFQVISVRRDGPAVRKIVLQNKDKSAKFKKLVFRYYSNEEELLLGAKL</sequence>
<dbReference type="PANTHER" id="PTHR30290">
    <property type="entry name" value="PERIPLASMIC BINDING COMPONENT OF ABC TRANSPORTER"/>
    <property type="match status" value="1"/>
</dbReference>
<dbReference type="InterPro" id="IPR000914">
    <property type="entry name" value="SBP_5_dom"/>
</dbReference>
<dbReference type="Gene3D" id="3.40.190.10">
    <property type="entry name" value="Periplasmic binding protein-like II"/>
    <property type="match status" value="1"/>
</dbReference>
<protein>
    <recommendedName>
        <fullName evidence="4">Solute-binding protein family 5 domain-containing protein</fullName>
    </recommendedName>
</protein>
<proteinExistence type="inferred from homology"/>
<comment type="caution">
    <text evidence="5">The sequence shown here is derived from an EMBL/GenBank/DDBJ whole genome shotgun (WGS) entry which is preliminary data.</text>
</comment>